<dbReference type="RefSeq" id="WP_151678943.1">
    <property type="nucleotide sequence ID" value="NZ_WBWA01000042.1"/>
</dbReference>
<protein>
    <submittedName>
        <fullName evidence="3">Uncharacterized protein</fullName>
    </submittedName>
</protein>
<evidence type="ECO:0000256" key="2">
    <source>
        <dbReference type="SAM" id="Phobius"/>
    </source>
</evidence>
<keyword evidence="4" id="KW-1185">Reference proteome</keyword>
<accession>A0A833CHG8</accession>
<dbReference type="Pfam" id="PF19613">
    <property type="entry name" value="DUF6118"/>
    <property type="match status" value="1"/>
</dbReference>
<name>A0A833CHG8_9HYPH</name>
<feature type="region of interest" description="Disordered" evidence="1">
    <location>
        <begin position="1"/>
        <end position="24"/>
    </location>
</feature>
<keyword evidence="2" id="KW-1133">Transmembrane helix</keyword>
<evidence type="ECO:0000313" key="4">
    <source>
        <dbReference type="Proteomes" id="UP000430843"/>
    </source>
</evidence>
<dbReference type="Proteomes" id="UP000430843">
    <property type="component" value="Unassembled WGS sequence"/>
</dbReference>
<dbReference type="AlphaFoldDB" id="A0A833CHG8"/>
<feature type="transmembrane region" description="Helical" evidence="2">
    <location>
        <begin position="146"/>
        <end position="166"/>
    </location>
</feature>
<proteinExistence type="predicted"/>
<evidence type="ECO:0000256" key="1">
    <source>
        <dbReference type="SAM" id="MobiDB-lite"/>
    </source>
</evidence>
<keyword evidence="2" id="KW-0812">Transmembrane</keyword>
<keyword evidence="2" id="KW-0472">Membrane</keyword>
<reference evidence="3 4" key="1">
    <citation type="submission" date="2019-09" db="EMBL/GenBank/DDBJ databases">
        <title>Taxonomic organization of the family Brucellaceae based on a phylogenomic approach.</title>
        <authorList>
            <person name="Leclercq S."/>
            <person name="Cloeckaert A."/>
            <person name="Zygmunt M.S."/>
        </authorList>
    </citation>
    <scope>NUCLEOTIDE SEQUENCE [LARGE SCALE GENOMIC DNA]</scope>
    <source>
        <strain evidence="3 4">LMG 18957</strain>
    </source>
</reference>
<dbReference type="EMBL" id="WBWA01000042">
    <property type="protein sequence ID" value="KAB2661793.1"/>
    <property type="molecule type" value="Genomic_DNA"/>
</dbReference>
<gene>
    <name evidence="3" type="ORF">F9K91_24140</name>
</gene>
<sequence length="248" mass="26848">MADESEGTERDEQDAGSDPAQAFDALRRSVEKLTRDVGGEMTVIRKGVEAAFEEFEKIQQPPDYGPELGRMVKQVAVIGQHLEALQKLPALRNGPDHYARALENAGDRVSESAARTIEARGQALERVTGDLRDFVRAARLRREQDWWLWGGGTVGLVAGVLLTLFLPRVLPGSVDMAVASTAMNADRWNAGISLMQSGSPGGWRNLVEASNLVRANQEALAACAEAAAKAKKEQRCTVTVAVPSGQER</sequence>
<evidence type="ECO:0000313" key="3">
    <source>
        <dbReference type="EMBL" id="KAB2661793.1"/>
    </source>
</evidence>
<dbReference type="InterPro" id="IPR046121">
    <property type="entry name" value="DUF6118"/>
</dbReference>
<comment type="caution">
    <text evidence="3">The sequence shown here is derived from an EMBL/GenBank/DDBJ whole genome shotgun (WGS) entry which is preliminary data.</text>
</comment>
<organism evidence="3 4">
    <name type="scientific">Brucella tritici</name>
    <dbReference type="NCBI Taxonomy" id="94626"/>
    <lineage>
        <taxon>Bacteria</taxon>
        <taxon>Pseudomonadati</taxon>
        <taxon>Pseudomonadota</taxon>
        <taxon>Alphaproteobacteria</taxon>
        <taxon>Hyphomicrobiales</taxon>
        <taxon>Brucellaceae</taxon>
        <taxon>Brucella/Ochrobactrum group</taxon>
        <taxon>Brucella</taxon>
    </lineage>
</organism>
<feature type="compositionally biased region" description="Acidic residues" evidence="1">
    <location>
        <begin position="1"/>
        <end position="15"/>
    </location>
</feature>